<dbReference type="PANTHER" id="PTHR10272:SF0">
    <property type="entry name" value="PLATELET-ACTIVATING FACTOR ACETYLHYDROLASE"/>
    <property type="match status" value="1"/>
</dbReference>
<dbReference type="SUPFAM" id="SSF53474">
    <property type="entry name" value="alpha/beta-Hydrolases"/>
    <property type="match status" value="1"/>
</dbReference>
<dbReference type="AlphaFoldDB" id="A0A160VG39"/>
<proteinExistence type="predicted"/>
<evidence type="ECO:0000313" key="5">
    <source>
        <dbReference type="EMBL" id="CUV08939.1"/>
    </source>
</evidence>
<accession>A0A160VG39</accession>
<sequence>MQLIRQIFFLFAVFWFSGCAALVSVLIPLEDVAKPTGPYQVGTQVIHMVDEKRSAWYGEESSGPREIMVRVWYPAQPHEGDKKAPYVFNEKLIGDIVAKDFGIPKYMIRNISNINGNSWSVAQPVNEKFPVLIFSHGHGGLKIQNTTQMEEMASQGYVVFACDHAYDAGVSIFPGERVIFNKTDIPEGYSEEEKWDLRRVQLDYRAADIQFMLDEMALGNFLSEALKNSLDLEHIGLFGHSFGGGTSIVVASTDDRIDACFGLDAWFLPVPSSVLNSDLNKPFLHLGQVRWKEKDNYLKLDTLAGNNSAWSLRLDVQGATHYDFTDFSQFNQLTKRYGSGEIDAPRIRRITNSVIRDFFNHYLKNGPALAGETYEKLYPEVIVKRY</sequence>
<dbReference type="PANTHER" id="PTHR10272">
    <property type="entry name" value="PLATELET-ACTIVATING FACTOR ACETYLHYDROLASE"/>
    <property type="match status" value="1"/>
</dbReference>
<dbReference type="GO" id="GO:0003847">
    <property type="term" value="F:1-alkyl-2-acetylglycerophosphocholine esterase activity"/>
    <property type="evidence" value="ECO:0007669"/>
    <property type="project" value="TreeGrafter"/>
</dbReference>
<feature type="transmembrane region" description="Helical" evidence="4">
    <location>
        <begin position="7"/>
        <end position="29"/>
    </location>
</feature>
<name>A0A160VG39_9ZZZZ</name>
<keyword evidence="3" id="KW-0443">Lipid metabolism</keyword>
<dbReference type="InterPro" id="IPR029058">
    <property type="entry name" value="AB_hydrolase_fold"/>
</dbReference>
<keyword evidence="4" id="KW-0812">Transmembrane</keyword>
<dbReference type="GO" id="GO:0016042">
    <property type="term" value="P:lipid catabolic process"/>
    <property type="evidence" value="ECO:0007669"/>
    <property type="project" value="UniProtKB-KW"/>
</dbReference>
<evidence type="ECO:0000256" key="4">
    <source>
        <dbReference type="SAM" id="Phobius"/>
    </source>
</evidence>
<dbReference type="PROSITE" id="PS51257">
    <property type="entry name" value="PROKAR_LIPOPROTEIN"/>
    <property type="match status" value="1"/>
</dbReference>
<keyword evidence="4" id="KW-1133">Transmembrane helix</keyword>
<keyword evidence="4" id="KW-0472">Membrane</keyword>
<gene>
    <name evidence="5" type="ORF">MGWOODY_Mmi506</name>
</gene>
<dbReference type="EMBL" id="FAXC01000145">
    <property type="protein sequence ID" value="CUV08939.1"/>
    <property type="molecule type" value="Genomic_DNA"/>
</dbReference>
<evidence type="ECO:0000256" key="3">
    <source>
        <dbReference type="ARBA" id="ARBA00023098"/>
    </source>
</evidence>
<dbReference type="Pfam" id="PF03403">
    <property type="entry name" value="PAF-AH_p_II"/>
    <property type="match status" value="1"/>
</dbReference>
<keyword evidence="1" id="KW-0378">Hydrolase</keyword>
<evidence type="ECO:0000256" key="1">
    <source>
        <dbReference type="ARBA" id="ARBA00022801"/>
    </source>
</evidence>
<dbReference type="Gene3D" id="3.40.50.1820">
    <property type="entry name" value="alpha/beta hydrolase"/>
    <property type="match status" value="1"/>
</dbReference>
<protein>
    <submittedName>
        <fullName evidence="5">Lipase</fullName>
    </submittedName>
</protein>
<reference evidence="5" key="1">
    <citation type="submission" date="2015-10" db="EMBL/GenBank/DDBJ databases">
        <authorList>
            <person name="Gilbert D.G."/>
        </authorList>
    </citation>
    <scope>NUCLEOTIDE SEQUENCE</scope>
</reference>
<keyword evidence="2" id="KW-0442">Lipid degradation</keyword>
<organism evidence="5">
    <name type="scientific">hydrothermal vent metagenome</name>
    <dbReference type="NCBI Taxonomy" id="652676"/>
    <lineage>
        <taxon>unclassified sequences</taxon>
        <taxon>metagenomes</taxon>
        <taxon>ecological metagenomes</taxon>
    </lineage>
</organism>
<evidence type="ECO:0000256" key="2">
    <source>
        <dbReference type="ARBA" id="ARBA00022963"/>
    </source>
</evidence>